<keyword evidence="3" id="KW-0812">Transmembrane</keyword>
<evidence type="ECO:0000313" key="4">
    <source>
        <dbReference type="EMBL" id="KNF02142.1"/>
    </source>
</evidence>
<feature type="compositionally biased region" description="Basic and acidic residues" evidence="2">
    <location>
        <begin position="122"/>
        <end position="139"/>
    </location>
</feature>
<proteinExistence type="predicted"/>
<keyword evidence="5" id="KW-1185">Reference proteome</keyword>
<dbReference type="OrthoDB" id="2507503at2759"/>
<keyword evidence="3" id="KW-0472">Membrane</keyword>
<evidence type="ECO:0000313" key="5">
    <source>
        <dbReference type="Proteomes" id="UP000054564"/>
    </source>
</evidence>
<feature type="transmembrane region" description="Helical" evidence="3">
    <location>
        <begin position="157"/>
        <end position="180"/>
    </location>
</feature>
<evidence type="ECO:0000256" key="3">
    <source>
        <dbReference type="SAM" id="Phobius"/>
    </source>
</evidence>
<feature type="coiled-coil region" evidence="1">
    <location>
        <begin position="186"/>
        <end position="213"/>
    </location>
</feature>
<feature type="region of interest" description="Disordered" evidence="2">
    <location>
        <begin position="83"/>
        <end position="153"/>
    </location>
</feature>
<accession>A0A0L0VSF8</accession>
<feature type="region of interest" description="Disordered" evidence="2">
    <location>
        <begin position="232"/>
        <end position="252"/>
    </location>
</feature>
<dbReference type="Proteomes" id="UP000054564">
    <property type="component" value="Unassembled WGS sequence"/>
</dbReference>
<feature type="transmembrane region" description="Helical" evidence="3">
    <location>
        <begin position="21"/>
        <end position="45"/>
    </location>
</feature>
<name>A0A0L0VSF8_9BASI</name>
<reference evidence="5" key="1">
    <citation type="submission" date="2014-03" db="EMBL/GenBank/DDBJ databases">
        <title>The Genome Sequence of Puccinia striiformis f. sp. tritici PST-78.</title>
        <authorList>
            <consortium name="The Broad Institute Genome Sequencing Platform"/>
            <person name="Cuomo C."/>
            <person name="Hulbert S."/>
            <person name="Chen X."/>
            <person name="Walker B."/>
            <person name="Young S.K."/>
            <person name="Zeng Q."/>
            <person name="Gargeya S."/>
            <person name="Fitzgerald M."/>
            <person name="Haas B."/>
            <person name="Abouelleil A."/>
            <person name="Alvarado L."/>
            <person name="Arachchi H.M."/>
            <person name="Berlin A.M."/>
            <person name="Chapman S.B."/>
            <person name="Goldberg J."/>
            <person name="Griggs A."/>
            <person name="Gujja S."/>
            <person name="Hansen M."/>
            <person name="Howarth C."/>
            <person name="Imamovic A."/>
            <person name="Larimer J."/>
            <person name="McCowan C."/>
            <person name="Montmayeur A."/>
            <person name="Murphy C."/>
            <person name="Neiman D."/>
            <person name="Pearson M."/>
            <person name="Priest M."/>
            <person name="Roberts A."/>
            <person name="Saif S."/>
            <person name="Shea T."/>
            <person name="Sisk P."/>
            <person name="Sykes S."/>
            <person name="Wortman J."/>
            <person name="Nusbaum C."/>
            <person name="Birren B."/>
        </authorList>
    </citation>
    <scope>NUCLEOTIDE SEQUENCE [LARGE SCALE GENOMIC DNA]</scope>
    <source>
        <strain evidence="5">race PST-78</strain>
    </source>
</reference>
<dbReference type="AlphaFoldDB" id="A0A0L0VSF8"/>
<keyword evidence="1" id="KW-0175">Coiled coil</keyword>
<protein>
    <submittedName>
        <fullName evidence="4">Uncharacterized protein</fullName>
    </submittedName>
</protein>
<keyword evidence="3" id="KW-1133">Transmembrane helix</keyword>
<evidence type="ECO:0000256" key="2">
    <source>
        <dbReference type="SAM" id="MobiDB-lite"/>
    </source>
</evidence>
<evidence type="ECO:0000256" key="1">
    <source>
        <dbReference type="SAM" id="Coils"/>
    </source>
</evidence>
<feature type="compositionally biased region" description="Polar residues" evidence="2">
    <location>
        <begin position="92"/>
        <end position="104"/>
    </location>
</feature>
<comment type="caution">
    <text evidence="4">The sequence shown here is derived from an EMBL/GenBank/DDBJ whole genome shotgun (WGS) entry which is preliminary data.</text>
</comment>
<gene>
    <name evidence="4" type="ORF">PSTG_04640</name>
</gene>
<dbReference type="EMBL" id="AJIL01000025">
    <property type="protein sequence ID" value="KNF02142.1"/>
    <property type="molecule type" value="Genomic_DNA"/>
</dbReference>
<feature type="compositionally biased region" description="Basic residues" evidence="2">
    <location>
        <begin position="232"/>
        <end position="243"/>
    </location>
</feature>
<sequence>MNSNHLKLTRSTAQPAPLLRLAAYGSLIITAFSALVALVLASYGLSAWDDAKHKLVGVRALVDRGFEVGKDIVDSVSYSSAVHSTDNENRIPSRNWSNNETTYRATPEASTRGYEVEDEAEDPKNWDDDDNHKGKERASPRYGEQQGPTRLPPRPPLSILIASLLLTLIVLSARLMVVWWMGQQANKNSSVAYRNAQRAYQAAQQEEELQQDLLLHHSSASTSNLLTINHLHPHPISHSKSSRNMRISKSFS</sequence>
<organism evidence="4 5">
    <name type="scientific">Puccinia striiformis f. sp. tritici PST-78</name>
    <dbReference type="NCBI Taxonomy" id="1165861"/>
    <lineage>
        <taxon>Eukaryota</taxon>
        <taxon>Fungi</taxon>
        <taxon>Dikarya</taxon>
        <taxon>Basidiomycota</taxon>
        <taxon>Pucciniomycotina</taxon>
        <taxon>Pucciniomycetes</taxon>
        <taxon>Pucciniales</taxon>
        <taxon>Pucciniaceae</taxon>
        <taxon>Puccinia</taxon>
    </lineage>
</organism>